<sequence>MNNIQMRTRERVPGLSMRRLWIWAVCLGALSLAAAIATVVAIIVTQSTFNSPVVATLAAIFAGSMGLSFLLMYYVGLAVKAEIAVGYTTSRLGYPHVELVDESTSLVVRSAGEPLISREEYRRRVQAYRTMVLGSDDA</sequence>
<evidence type="ECO:0000313" key="3">
    <source>
        <dbReference type="Proteomes" id="UP000297907"/>
    </source>
</evidence>
<gene>
    <name evidence="2" type="ORF">E3O42_04125</name>
</gene>
<dbReference type="OrthoDB" id="5113222at2"/>
<keyword evidence="1" id="KW-1133">Transmembrane helix</keyword>
<feature type="transmembrane region" description="Helical" evidence="1">
    <location>
        <begin position="20"/>
        <end position="43"/>
    </location>
</feature>
<comment type="caution">
    <text evidence="2">The sequence shown here is derived from an EMBL/GenBank/DDBJ whole genome shotgun (WGS) entry which is preliminary data.</text>
</comment>
<evidence type="ECO:0000256" key="1">
    <source>
        <dbReference type="SAM" id="Phobius"/>
    </source>
</evidence>
<feature type="transmembrane region" description="Helical" evidence="1">
    <location>
        <begin position="55"/>
        <end position="75"/>
    </location>
</feature>
<keyword evidence="1" id="KW-0472">Membrane</keyword>
<protein>
    <submittedName>
        <fullName evidence="2">Uncharacterized protein</fullName>
    </submittedName>
</protein>
<organism evidence="2 3">
    <name type="scientific">Cryobacterium adonitolivorans</name>
    <dbReference type="NCBI Taxonomy" id="1259189"/>
    <lineage>
        <taxon>Bacteria</taxon>
        <taxon>Bacillati</taxon>
        <taxon>Actinomycetota</taxon>
        <taxon>Actinomycetes</taxon>
        <taxon>Micrococcales</taxon>
        <taxon>Microbacteriaceae</taxon>
        <taxon>Cryobacterium</taxon>
    </lineage>
</organism>
<keyword evidence="3" id="KW-1185">Reference proteome</keyword>
<dbReference type="Proteomes" id="UP000297907">
    <property type="component" value="Unassembled WGS sequence"/>
</dbReference>
<evidence type="ECO:0000313" key="2">
    <source>
        <dbReference type="EMBL" id="TFC05049.1"/>
    </source>
</evidence>
<proteinExistence type="predicted"/>
<dbReference type="AlphaFoldDB" id="A0A4R8W8Z2"/>
<reference evidence="2 3" key="1">
    <citation type="submission" date="2019-03" db="EMBL/GenBank/DDBJ databases">
        <title>Genomics of glacier-inhabiting Cryobacterium strains.</title>
        <authorList>
            <person name="Liu Q."/>
            <person name="Xin Y.-H."/>
        </authorList>
    </citation>
    <scope>NUCLEOTIDE SEQUENCE [LARGE SCALE GENOMIC DNA]</scope>
    <source>
        <strain evidence="2 3">RHLS22-1</strain>
    </source>
</reference>
<dbReference type="RefSeq" id="WP_134452664.1">
    <property type="nucleotide sequence ID" value="NZ_SOFL01000010.1"/>
</dbReference>
<dbReference type="EMBL" id="SOFL01000010">
    <property type="protein sequence ID" value="TFC05049.1"/>
    <property type="molecule type" value="Genomic_DNA"/>
</dbReference>
<keyword evidence="1" id="KW-0812">Transmembrane</keyword>
<name>A0A4R8W8Z2_9MICO</name>
<accession>A0A4R8W8Z2</accession>